<evidence type="ECO:0000256" key="6">
    <source>
        <dbReference type="ARBA" id="ARBA00022786"/>
    </source>
</evidence>
<dbReference type="PROSITE" id="PS50089">
    <property type="entry name" value="ZF_RING_2"/>
    <property type="match status" value="1"/>
</dbReference>
<dbReference type="GO" id="GO:0061630">
    <property type="term" value="F:ubiquitin protein ligase activity"/>
    <property type="evidence" value="ECO:0007669"/>
    <property type="project" value="UniProtKB-EC"/>
</dbReference>
<evidence type="ECO:0000313" key="11">
    <source>
        <dbReference type="EMBL" id="KAK5175171.1"/>
    </source>
</evidence>
<keyword evidence="12" id="KW-1185">Reference proteome</keyword>
<dbReference type="EMBL" id="JAVRRT010000001">
    <property type="protein sequence ID" value="KAK5175171.1"/>
    <property type="molecule type" value="Genomic_DNA"/>
</dbReference>
<gene>
    <name evidence="11" type="ORF">LTR77_000308</name>
</gene>
<dbReference type="SUPFAM" id="SSF57850">
    <property type="entry name" value="RING/U-box"/>
    <property type="match status" value="1"/>
</dbReference>
<dbReference type="CDD" id="cd16454">
    <property type="entry name" value="RING-H2_PA-TM-RING"/>
    <property type="match status" value="1"/>
</dbReference>
<dbReference type="PANTHER" id="PTHR45931:SF3">
    <property type="entry name" value="RING ZINC FINGER-CONTAINING PROTEIN"/>
    <property type="match status" value="1"/>
</dbReference>
<dbReference type="GO" id="GO:0005634">
    <property type="term" value="C:nucleus"/>
    <property type="evidence" value="ECO:0007669"/>
    <property type="project" value="TreeGrafter"/>
</dbReference>
<evidence type="ECO:0000313" key="12">
    <source>
        <dbReference type="Proteomes" id="UP001337655"/>
    </source>
</evidence>
<reference evidence="11 12" key="1">
    <citation type="submission" date="2023-08" db="EMBL/GenBank/DDBJ databases">
        <title>Black Yeasts Isolated from many extreme environments.</title>
        <authorList>
            <person name="Coleine C."/>
            <person name="Stajich J.E."/>
            <person name="Selbmann L."/>
        </authorList>
    </citation>
    <scope>NUCLEOTIDE SEQUENCE [LARGE SCALE GENOMIC DNA]</scope>
    <source>
        <strain evidence="11 12">CCFEE 5935</strain>
    </source>
</reference>
<evidence type="ECO:0000256" key="7">
    <source>
        <dbReference type="ARBA" id="ARBA00022833"/>
    </source>
</evidence>
<evidence type="ECO:0000256" key="4">
    <source>
        <dbReference type="ARBA" id="ARBA00022723"/>
    </source>
</evidence>
<keyword evidence="4" id="KW-0479">Metal-binding</keyword>
<feature type="region of interest" description="Disordered" evidence="9">
    <location>
        <begin position="98"/>
        <end position="117"/>
    </location>
</feature>
<dbReference type="SMART" id="SM00184">
    <property type="entry name" value="RING"/>
    <property type="match status" value="1"/>
</dbReference>
<name>A0AAV9PN02_9PEZI</name>
<dbReference type="RefSeq" id="XP_064663809.1">
    <property type="nucleotide sequence ID" value="XM_064797575.1"/>
</dbReference>
<comment type="caution">
    <text evidence="11">The sequence shown here is derived from an EMBL/GenBank/DDBJ whole genome shotgun (WGS) entry which is preliminary data.</text>
</comment>
<comment type="catalytic activity">
    <reaction evidence="1">
        <text>S-ubiquitinyl-[E2 ubiquitin-conjugating enzyme]-L-cysteine + [acceptor protein]-L-lysine = [E2 ubiquitin-conjugating enzyme]-L-cysteine + N(6)-ubiquitinyl-[acceptor protein]-L-lysine.</text>
        <dbReference type="EC" id="2.3.2.27"/>
    </reaction>
</comment>
<evidence type="ECO:0000256" key="5">
    <source>
        <dbReference type="ARBA" id="ARBA00022771"/>
    </source>
</evidence>
<feature type="compositionally biased region" description="Low complexity" evidence="9">
    <location>
        <begin position="142"/>
        <end position="153"/>
    </location>
</feature>
<evidence type="ECO:0000256" key="9">
    <source>
        <dbReference type="SAM" id="MobiDB-lite"/>
    </source>
</evidence>
<dbReference type="EC" id="2.3.2.27" evidence="2"/>
<dbReference type="GO" id="GO:0016567">
    <property type="term" value="P:protein ubiquitination"/>
    <property type="evidence" value="ECO:0007669"/>
    <property type="project" value="UniProtKB-ARBA"/>
</dbReference>
<dbReference type="GeneID" id="89921659"/>
<dbReference type="InterPro" id="IPR001841">
    <property type="entry name" value="Znf_RING"/>
</dbReference>
<feature type="domain" description="RING-type" evidence="10">
    <location>
        <begin position="351"/>
        <end position="392"/>
    </location>
</feature>
<feature type="region of interest" description="Disordered" evidence="9">
    <location>
        <begin position="420"/>
        <end position="481"/>
    </location>
</feature>
<feature type="compositionally biased region" description="Gly residues" evidence="9">
    <location>
        <begin position="122"/>
        <end position="134"/>
    </location>
</feature>
<feature type="compositionally biased region" description="Pro residues" evidence="9">
    <location>
        <begin position="154"/>
        <end position="168"/>
    </location>
</feature>
<organism evidence="11 12">
    <name type="scientific">Saxophila tyrrhenica</name>
    <dbReference type="NCBI Taxonomy" id="1690608"/>
    <lineage>
        <taxon>Eukaryota</taxon>
        <taxon>Fungi</taxon>
        <taxon>Dikarya</taxon>
        <taxon>Ascomycota</taxon>
        <taxon>Pezizomycotina</taxon>
        <taxon>Dothideomycetes</taxon>
        <taxon>Dothideomycetidae</taxon>
        <taxon>Mycosphaerellales</taxon>
        <taxon>Extremaceae</taxon>
        <taxon>Saxophila</taxon>
    </lineage>
</organism>
<keyword evidence="6" id="KW-0833">Ubl conjugation pathway</keyword>
<protein>
    <recommendedName>
        <fullName evidence="2">RING-type E3 ubiquitin transferase</fullName>
        <ecNumber evidence="2">2.3.2.27</ecNumber>
    </recommendedName>
</protein>
<dbReference type="GO" id="GO:0006511">
    <property type="term" value="P:ubiquitin-dependent protein catabolic process"/>
    <property type="evidence" value="ECO:0007669"/>
    <property type="project" value="TreeGrafter"/>
</dbReference>
<dbReference type="AlphaFoldDB" id="A0AAV9PN02"/>
<sequence>MDTNPTTNTNTREIVFCHACENEWYRDEDGLVCPECRSDFTEIVEANNDPRDDEQNIPSEPHPPGGFYAPDPDEQDIGGLQWEQTGPETYRIRGRYATEVPLGPGGQPQGQQQAGGLMGMVGGILQGMMGGQGDAPGDERQPGQQRSQPQSPSSRPPSAPGSPAPPGQQPRGGTTFTQDGRVHHHPHFHHHHGHVGPFSYTFASSSNTTGPGAMPGPGPDLFGNLFPRNAFAAQPQQRQPEPIEQMLNAMMMNIGVPPGAQGQNPGQAQPIPGGGPMGPFANLFQLFGAPPGGVHGDAVYSQEGLDRIISQLMEQHQAGNAPGPASAAAIANLPSRPLTQEDQGENGKADCSICMDEVELGTKVTVLPCGHWFHFDCVKAWLGEHDTCPHCRQGIMPKEGSGGGEEALNDMRNPPAPNMPGAFPGGQGEGTQGNPYVVSGSPGQARGAGGANAGMSSRMRDVFGSGSGSGGSGSGEQGSSG</sequence>
<keyword evidence="3" id="KW-0808">Transferase</keyword>
<feature type="region of interest" description="Disordered" evidence="9">
    <location>
        <begin position="122"/>
        <end position="220"/>
    </location>
</feature>
<evidence type="ECO:0000256" key="1">
    <source>
        <dbReference type="ARBA" id="ARBA00000900"/>
    </source>
</evidence>
<keyword evidence="5 8" id="KW-0863">Zinc-finger</keyword>
<feature type="compositionally biased region" description="Gly residues" evidence="9">
    <location>
        <begin position="465"/>
        <end position="481"/>
    </location>
</feature>
<feature type="compositionally biased region" description="Basic residues" evidence="9">
    <location>
        <begin position="182"/>
        <end position="194"/>
    </location>
</feature>
<keyword evidence="7" id="KW-0862">Zinc</keyword>
<accession>A0AAV9PN02</accession>
<evidence type="ECO:0000256" key="2">
    <source>
        <dbReference type="ARBA" id="ARBA00012483"/>
    </source>
</evidence>
<dbReference type="PANTHER" id="PTHR45931">
    <property type="entry name" value="SI:CH211-59O9.10"/>
    <property type="match status" value="1"/>
</dbReference>
<dbReference type="Proteomes" id="UP001337655">
    <property type="component" value="Unassembled WGS sequence"/>
</dbReference>
<dbReference type="GO" id="GO:0008270">
    <property type="term" value="F:zinc ion binding"/>
    <property type="evidence" value="ECO:0007669"/>
    <property type="project" value="UniProtKB-KW"/>
</dbReference>
<feature type="region of interest" description="Disordered" evidence="9">
    <location>
        <begin position="45"/>
        <end position="80"/>
    </location>
</feature>
<proteinExistence type="predicted"/>
<dbReference type="Gene3D" id="3.30.40.10">
    <property type="entry name" value="Zinc/RING finger domain, C3HC4 (zinc finger)"/>
    <property type="match status" value="1"/>
</dbReference>
<dbReference type="InterPro" id="IPR013083">
    <property type="entry name" value="Znf_RING/FYVE/PHD"/>
</dbReference>
<evidence type="ECO:0000256" key="3">
    <source>
        <dbReference type="ARBA" id="ARBA00022679"/>
    </source>
</evidence>
<dbReference type="Pfam" id="PF13639">
    <property type="entry name" value="zf-RING_2"/>
    <property type="match status" value="1"/>
</dbReference>
<dbReference type="InterPro" id="IPR051834">
    <property type="entry name" value="RING_finger_E3_ligase"/>
</dbReference>
<dbReference type="FunFam" id="3.30.40.10:FF:000127">
    <property type="entry name" value="E3 ubiquitin-protein ligase RNF181"/>
    <property type="match status" value="1"/>
</dbReference>
<evidence type="ECO:0000256" key="8">
    <source>
        <dbReference type="PROSITE-ProRule" id="PRU00175"/>
    </source>
</evidence>
<evidence type="ECO:0000259" key="10">
    <source>
        <dbReference type="PROSITE" id="PS50089"/>
    </source>
</evidence>